<evidence type="ECO:0008006" key="4">
    <source>
        <dbReference type="Google" id="ProtNLM"/>
    </source>
</evidence>
<organism evidence="2 3">
    <name type="scientific">Candidatus Sungbacteria bacterium RIFCSPLOWO2_01_FULL_60_25</name>
    <dbReference type="NCBI Taxonomy" id="1802281"/>
    <lineage>
        <taxon>Bacteria</taxon>
        <taxon>Candidatus Sungiibacteriota</taxon>
    </lineage>
</organism>
<reference evidence="2 3" key="1">
    <citation type="journal article" date="2016" name="Nat. Commun.">
        <title>Thousands of microbial genomes shed light on interconnected biogeochemical processes in an aquifer system.</title>
        <authorList>
            <person name="Anantharaman K."/>
            <person name="Brown C.T."/>
            <person name="Hug L.A."/>
            <person name="Sharon I."/>
            <person name="Castelle C.J."/>
            <person name="Probst A.J."/>
            <person name="Thomas B.C."/>
            <person name="Singh A."/>
            <person name="Wilkins M.J."/>
            <person name="Karaoz U."/>
            <person name="Brodie E.L."/>
            <person name="Williams K.H."/>
            <person name="Hubbard S.S."/>
            <person name="Banfield J.F."/>
        </authorList>
    </citation>
    <scope>NUCLEOTIDE SEQUENCE [LARGE SCALE GENOMIC DNA]</scope>
</reference>
<dbReference type="InterPro" id="IPR012902">
    <property type="entry name" value="N_methyl_site"/>
</dbReference>
<evidence type="ECO:0000313" key="2">
    <source>
        <dbReference type="EMBL" id="OHA08413.1"/>
    </source>
</evidence>
<evidence type="ECO:0000256" key="1">
    <source>
        <dbReference type="SAM" id="Phobius"/>
    </source>
</evidence>
<dbReference type="SUPFAM" id="SSF54523">
    <property type="entry name" value="Pili subunits"/>
    <property type="match status" value="1"/>
</dbReference>
<protein>
    <recommendedName>
        <fullName evidence="4">General secretion pathway GspH domain-containing protein</fullName>
    </recommendedName>
</protein>
<feature type="transmembrane region" description="Helical" evidence="1">
    <location>
        <begin position="36"/>
        <end position="59"/>
    </location>
</feature>
<dbReference type="NCBIfam" id="TIGR02532">
    <property type="entry name" value="IV_pilin_GFxxxE"/>
    <property type="match status" value="1"/>
</dbReference>
<comment type="caution">
    <text evidence="2">The sequence shown here is derived from an EMBL/GenBank/DDBJ whole genome shotgun (WGS) entry which is preliminary data.</text>
</comment>
<dbReference type="STRING" id="1802281.A3A44_00215"/>
<dbReference type="AlphaFoldDB" id="A0A1G2L9V4"/>
<evidence type="ECO:0000313" key="3">
    <source>
        <dbReference type="Proteomes" id="UP000178977"/>
    </source>
</evidence>
<dbReference type="Proteomes" id="UP000178977">
    <property type="component" value="Unassembled WGS sequence"/>
</dbReference>
<proteinExistence type="predicted"/>
<accession>A0A1G2L9V4</accession>
<keyword evidence="1" id="KW-0472">Membrane</keyword>
<gene>
    <name evidence="2" type="ORF">A3A44_00215</name>
</gene>
<name>A0A1G2L9V4_9BACT</name>
<keyword evidence="1" id="KW-1133">Transmembrane helix</keyword>
<dbReference type="EMBL" id="MHQT01000041">
    <property type="protein sequence ID" value="OHA08413.1"/>
    <property type="molecule type" value="Genomic_DNA"/>
</dbReference>
<dbReference type="InterPro" id="IPR045584">
    <property type="entry name" value="Pilin-like"/>
</dbReference>
<sequence>MMNTALRNGSRMRRHSAFSIQHSAFPRPRARRGFTAIEMVVVVGIIAIISAVILIRFPAFSASIHLQRSSRETALLIRRAQNMALSVRKVPGASAPTSFGVHIDRGTSPVTAILFGDVSGNDGKYDPSADVAIDTRVVNGVKTTALLDQSVRITSDGIICDASGTDHCTNTLDVSFRVPEARMSIYGDDLSGEQSGEVIFSAIGSAHTRKVIMRASGQIFIR</sequence>
<keyword evidence="1" id="KW-0812">Transmembrane</keyword>
<dbReference type="Gene3D" id="3.30.700.10">
    <property type="entry name" value="Glycoprotein, Type 4 Pilin"/>
    <property type="match status" value="1"/>
</dbReference>